<feature type="domain" description="PSI" evidence="7">
    <location>
        <begin position="397"/>
        <end position="440"/>
    </location>
</feature>
<evidence type="ECO:0000256" key="5">
    <source>
        <dbReference type="ARBA" id="ARBA00023180"/>
    </source>
</evidence>
<dbReference type="PANTHER" id="PTHR13055">
    <property type="entry name" value="TUMOR ENDOTHELIAL MARKER 7 RELATED"/>
    <property type="match status" value="1"/>
</dbReference>
<reference evidence="8 9" key="1">
    <citation type="submission" date="2024-03" db="EMBL/GenBank/DDBJ databases">
        <title>Adaptation during the transition from Ophiocordyceps entomopathogen to insect associate is accompanied by gene loss and intensified selection.</title>
        <authorList>
            <person name="Ward C.M."/>
            <person name="Onetto C.A."/>
            <person name="Borneman A.R."/>
        </authorList>
    </citation>
    <scope>NUCLEOTIDE SEQUENCE [LARGE SCALE GENOMIC DNA]</scope>
    <source>
        <strain evidence="8">AWRI1</strain>
        <tissue evidence="8">Single Adult Female</tissue>
    </source>
</reference>
<sequence>MSGDPRRSWIETMREASQSIYTYRTPKLENSDCCDLELLSDSISRPRRNINPNLDQSTPASYAEKNHPIPIIQPADHLIPENGLPKLNSSIFASANKSQQNSISPKKINAYTLTSATADTTAGSPTSSKQNSINSNGTYCRYRPIDYSVIVAPMMTSSSDPYNHTFNFDARMNESLKKHNISEKKEDYHVYYNSTRTEDVETGQRYWVDFTNKSGVVLHPTLSQSHRRAVTVPLPFKFQFYGHEIENVTIATGGFLYTGDYIHSWLAATQYIAPLMANFDTSLLNDSYIKYASNDTAFTVLWENVSLQDRPLAGNFTFEATLYKNGDIVFVYKHVPNITKEITEDFHPVKVGLSDAYIMDRTIFFSRRKTIFEYHRVHFDKKDLKNWTVIYFKPLTTCLKKTTCESCLAKDIPFDCQWCDNRCSDGIDRKKDDWEKRDCDKRKINETKFCSVINEKVPIPGAHKAMNFGDISHGSKNSSSAIFLVIIMLGGVFSALLWTVYAYRNPHSTSGQILIKYRPSQWNSWRKGEARYTAATIHM</sequence>
<feature type="transmembrane region" description="Helical" evidence="6">
    <location>
        <begin position="481"/>
        <end position="503"/>
    </location>
</feature>
<dbReference type="Gene3D" id="3.30.1680.10">
    <property type="entry name" value="ligand-binding face of the semaphorins, domain 2"/>
    <property type="match status" value="1"/>
</dbReference>
<keyword evidence="4 6" id="KW-1133">Transmembrane helix</keyword>
<keyword evidence="3" id="KW-0732">Signal</keyword>
<gene>
    <name evidence="8" type="ORF">V9T40_007910</name>
</gene>
<organism evidence="8 9">
    <name type="scientific">Parthenolecanium corni</name>
    <dbReference type="NCBI Taxonomy" id="536013"/>
    <lineage>
        <taxon>Eukaryota</taxon>
        <taxon>Metazoa</taxon>
        <taxon>Ecdysozoa</taxon>
        <taxon>Arthropoda</taxon>
        <taxon>Hexapoda</taxon>
        <taxon>Insecta</taxon>
        <taxon>Pterygota</taxon>
        <taxon>Neoptera</taxon>
        <taxon>Paraneoptera</taxon>
        <taxon>Hemiptera</taxon>
        <taxon>Sternorrhyncha</taxon>
        <taxon>Coccoidea</taxon>
        <taxon>Coccidae</taxon>
        <taxon>Parthenolecanium</taxon>
    </lineage>
</organism>
<evidence type="ECO:0000256" key="2">
    <source>
        <dbReference type="ARBA" id="ARBA00022692"/>
    </source>
</evidence>
<dbReference type="GO" id="GO:0016020">
    <property type="term" value="C:membrane"/>
    <property type="evidence" value="ECO:0007669"/>
    <property type="project" value="UniProtKB-SubCell"/>
</dbReference>
<evidence type="ECO:0000256" key="6">
    <source>
        <dbReference type="SAM" id="Phobius"/>
    </source>
</evidence>
<keyword evidence="2 6" id="KW-0812">Transmembrane</keyword>
<accession>A0AAN9TQG0</accession>
<dbReference type="EMBL" id="JBBCAQ010000008">
    <property type="protein sequence ID" value="KAK7602321.1"/>
    <property type="molecule type" value="Genomic_DNA"/>
</dbReference>
<keyword evidence="5" id="KW-0325">Glycoprotein</keyword>
<evidence type="ECO:0000313" key="8">
    <source>
        <dbReference type="EMBL" id="KAK7602321.1"/>
    </source>
</evidence>
<dbReference type="SMART" id="SM00423">
    <property type="entry name" value="PSI"/>
    <property type="match status" value="1"/>
</dbReference>
<evidence type="ECO:0000259" key="7">
    <source>
        <dbReference type="SMART" id="SM00423"/>
    </source>
</evidence>
<protein>
    <recommendedName>
        <fullName evidence="7">PSI domain-containing protein</fullName>
    </recommendedName>
</protein>
<name>A0AAN9TQG0_9HEMI</name>
<comment type="subcellular location">
    <subcellularLocation>
        <location evidence="1">Membrane</location>
        <topology evidence="1">Single-pass type I membrane protein</topology>
    </subcellularLocation>
</comment>
<dbReference type="Proteomes" id="UP001367676">
    <property type="component" value="Unassembled WGS sequence"/>
</dbReference>
<dbReference type="InterPro" id="IPR031152">
    <property type="entry name" value="PLXDC"/>
</dbReference>
<dbReference type="SUPFAM" id="SSF103575">
    <property type="entry name" value="Plexin repeat"/>
    <property type="match status" value="1"/>
</dbReference>
<dbReference type="InterPro" id="IPR016201">
    <property type="entry name" value="PSI"/>
</dbReference>
<evidence type="ECO:0000256" key="3">
    <source>
        <dbReference type="ARBA" id="ARBA00022729"/>
    </source>
</evidence>
<keyword evidence="6" id="KW-0472">Membrane</keyword>
<evidence type="ECO:0000256" key="1">
    <source>
        <dbReference type="ARBA" id="ARBA00004479"/>
    </source>
</evidence>
<proteinExistence type="predicted"/>
<evidence type="ECO:0000256" key="4">
    <source>
        <dbReference type="ARBA" id="ARBA00022989"/>
    </source>
</evidence>
<dbReference type="PANTHER" id="PTHR13055:SF12">
    <property type="entry name" value="LD40707P"/>
    <property type="match status" value="1"/>
</dbReference>
<comment type="caution">
    <text evidence="8">The sequence shown here is derived from an EMBL/GenBank/DDBJ whole genome shotgun (WGS) entry which is preliminary data.</text>
</comment>
<dbReference type="AlphaFoldDB" id="A0AAN9TQG0"/>
<evidence type="ECO:0000313" key="9">
    <source>
        <dbReference type="Proteomes" id="UP001367676"/>
    </source>
</evidence>
<keyword evidence="9" id="KW-1185">Reference proteome</keyword>